<dbReference type="InterPro" id="IPR011657">
    <property type="entry name" value="CNT_C_dom"/>
</dbReference>
<dbReference type="Pfam" id="PF07662">
    <property type="entry name" value="Nucleos_tra2_C"/>
    <property type="match status" value="1"/>
</dbReference>
<dbReference type="PANTHER" id="PTHR10590:SF4">
    <property type="entry name" value="SOLUTE CARRIER FAMILY 28 MEMBER 3"/>
    <property type="match status" value="1"/>
</dbReference>
<keyword evidence="1" id="KW-0812">Transmembrane</keyword>
<dbReference type="Proteomes" id="UP000281553">
    <property type="component" value="Unassembled WGS sequence"/>
</dbReference>
<dbReference type="GO" id="GO:0005415">
    <property type="term" value="F:nucleoside:sodium symporter activity"/>
    <property type="evidence" value="ECO:0007669"/>
    <property type="project" value="TreeGrafter"/>
</dbReference>
<keyword evidence="1" id="KW-0472">Membrane</keyword>
<name>A0A3P7MCI1_DIBLA</name>
<dbReference type="PANTHER" id="PTHR10590">
    <property type="entry name" value="SODIUM/NUCLEOSIDE COTRANSPORTER"/>
    <property type="match status" value="1"/>
</dbReference>
<keyword evidence="1" id="KW-1133">Transmembrane helix</keyword>
<feature type="transmembrane region" description="Helical" evidence="1">
    <location>
        <begin position="117"/>
        <end position="139"/>
    </location>
</feature>
<evidence type="ECO:0000256" key="1">
    <source>
        <dbReference type="SAM" id="Phobius"/>
    </source>
</evidence>
<proteinExistence type="predicted"/>
<evidence type="ECO:0000313" key="4">
    <source>
        <dbReference type="Proteomes" id="UP000281553"/>
    </source>
</evidence>
<accession>A0A3P7MCI1</accession>
<gene>
    <name evidence="3" type="ORF">DILT_LOCUS13564</name>
</gene>
<evidence type="ECO:0000259" key="2">
    <source>
        <dbReference type="Pfam" id="PF07662"/>
    </source>
</evidence>
<keyword evidence="4" id="KW-1185">Reference proteome</keyword>
<feature type="transmembrane region" description="Helical" evidence="1">
    <location>
        <begin position="82"/>
        <end position="105"/>
    </location>
</feature>
<dbReference type="GO" id="GO:0005886">
    <property type="term" value="C:plasma membrane"/>
    <property type="evidence" value="ECO:0007669"/>
    <property type="project" value="TreeGrafter"/>
</dbReference>
<feature type="domain" description="Concentrative nucleoside transporter C-terminal" evidence="2">
    <location>
        <begin position="1"/>
        <end position="137"/>
    </location>
</feature>
<dbReference type="InterPro" id="IPR008276">
    <property type="entry name" value="C_nuclsd_transpt"/>
</dbReference>
<evidence type="ECO:0000313" key="3">
    <source>
        <dbReference type="EMBL" id="VDN20138.1"/>
    </source>
</evidence>
<reference evidence="3 4" key="1">
    <citation type="submission" date="2018-11" db="EMBL/GenBank/DDBJ databases">
        <authorList>
            <consortium name="Pathogen Informatics"/>
        </authorList>
    </citation>
    <scope>NUCLEOTIDE SEQUENCE [LARGE SCALE GENOMIC DNA]</scope>
</reference>
<dbReference type="EMBL" id="UYRU01070724">
    <property type="protein sequence ID" value="VDN20138.1"/>
    <property type="molecule type" value="Genomic_DNA"/>
</dbReference>
<organism evidence="3 4">
    <name type="scientific">Dibothriocephalus latus</name>
    <name type="common">Fish tapeworm</name>
    <name type="synonym">Diphyllobothrium latum</name>
    <dbReference type="NCBI Taxonomy" id="60516"/>
    <lineage>
        <taxon>Eukaryota</taxon>
        <taxon>Metazoa</taxon>
        <taxon>Spiralia</taxon>
        <taxon>Lophotrochozoa</taxon>
        <taxon>Platyhelminthes</taxon>
        <taxon>Cestoda</taxon>
        <taxon>Eucestoda</taxon>
        <taxon>Diphyllobothriidea</taxon>
        <taxon>Diphyllobothriidae</taxon>
        <taxon>Dibothriocephalus</taxon>
    </lineage>
</organism>
<protein>
    <recommendedName>
        <fullName evidence="2">Concentrative nucleoside transporter C-terminal domain-containing protein</fullName>
    </recommendedName>
</protein>
<dbReference type="AlphaFoldDB" id="A0A3P7MCI1"/>
<dbReference type="OrthoDB" id="6075923at2759"/>
<sequence>MGVPSEDCLKAAELIGVKSMLNEFVAFTRLGIIIKDSVIYREFQGNSSFTYLSNGGIVVDFRNGTTHLMEYGIFHTERAEVISTYALCGFANIGSIGIMLGSLVTMLPHRRKALSEMILGGMVGGTIACFLTGCFAGKLKGVVFRCFYR</sequence>